<evidence type="ECO:0008006" key="4">
    <source>
        <dbReference type="Google" id="ProtNLM"/>
    </source>
</evidence>
<name>A0A1X7ABT1_9RHOB</name>
<organism evidence="2 3">
    <name type="scientific">Roseivivax jejudonensis</name>
    <dbReference type="NCBI Taxonomy" id="1529041"/>
    <lineage>
        <taxon>Bacteria</taxon>
        <taxon>Pseudomonadati</taxon>
        <taxon>Pseudomonadota</taxon>
        <taxon>Alphaproteobacteria</taxon>
        <taxon>Rhodobacterales</taxon>
        <taxon>Roseobacteraceae</taxon>
        <taxon>Roseivivax</taxon>
    </lineage>
</organism>
<accession>A0A1X7ABT1</accession>
<sequence length="241" mass="27242">MTSILKRRFAAFATRENGDVNIEAILALPILWFIFCGVWVWHDASRSSALEQRVNYSVGDMISRETRPLNPEYVDHTYELVLAMLESRPEDTDLRISVVKQTKNIENEAPSYEVLWSESRGIRPELDGYINDMSEKLPLMARNDQIVLVETWTDYEPVFEAGLSTFEISSYSFTRPRFAPQVLFEENPESGYAGYDYGDSTMQGTADTLCNTNSGDFRDVGGWSNCADNTDGSQNIEPSGV</sequence>
<keyword evidence="3" id="KW-1185">Reference proteome</keyword>
<dbReference type="RefSeq" id="WP_085793625.1">
    <property type="nucleotide sequence ID" value="NZ_FWFK01000009.1"/>
</dbReference>
<dbReference type="Proteomes" id="UP000193570">
    <property type="component" value="Unassembled WGS sequence"/>
</dbReference>
<evidence type="ECO:0000313" key="3">
    <source>
        <dbReference type="Proteomes" id="UP000193570"/>
    </source>
</evidence>
<reference evidence="2 3" key="1">
    <citation type="submission" date="2017-03" db="EMBL/GenBank/DDBJ databases">
        <authorList>
            <person name="Afonso C.L."/>
            <person name="Miller P.J."/>
            <person name="Scott M.A."/>
            <person name="Spackman E."/>
            <person name="Goraichik I."/>
            <person name="Dimitrov K.M."/>
            <person name="Suarez D.L."/>
            <person name="Swayne D.E."/>
        </authorList>
    </citation>
    <scope>NUCLEOTIDE SEQUENCE [LARGE SCALE GENOMIC DNA]</scope>
    <source>
        <strain evidence="2 3">CECT 8625</strain>
    </source>
</reference>
<keyword evidence="1" id="KW-1133">Transmembrane helix</keyword>
<keyword evidence="1" id="KW-0472">Membrane</keyword>
<feature type="transmembrane region" description="Helical" evidence="1">
    <location>
        <begin position="20"/>
        <end position="41"/>
    </location>
</feature>
<gene>
    <name evidence="2" type="ORF">ROJ8625_03970</name>
</gene>
<dbReference type="EMBL" id="FWFK01000009">
    <property type="protein sequence ID" value="SLN73706.1"/>
    <property type="molecule type" value="Genomic_DNA"/>
</dbReference>
<protein>
    <recommendedName>
        <fullName evidence="4">TadE-like protein</fullName>
    </recommendedName>
</protein>
<evidence type="ECO:0000313" key="2">
    <source>
        <dbReference type="EMBL" id="SLN73706.1"/>
    </source>
</evidence>
<proteinExistence type="predicted"/>
<dbReference type="AlphaFoldDB" id="A0A1X7ABT1"/>
<keyword evidence="1" id="KW-0812">Transmembrane</keyword>
<evidence type="ECO:0000256" key="1">
    <source>
        <dbReference type="SAM" id="Phobius"/>
    </source>
</evidence>
<dbReference type="OrthoDB" id="7876207at2"/>